<proteinExistence type="predicted"/>
<evidence type="ECO:0000313" key="2">
    <source>
        <dbReference type="Proteomes" id="UP000694548"/>
    </source>
</evidence>
<reference evidence="1" key="3">
    <citation type="submission" date="2025-09" db="UniProtKB">
        <authorList>
            <consortium name="Ensembl"/>
        </authorList>
    </citation>
    <scope>IDENTIFICATION</scope>
</reference>
<organism evidence="1 2">
    <name type="scientific">Nothobranchius furzeri</name>
    <name type="common">Turquoise killifish</name>
    <dbReference type="NCBI Taxonomy" id="105023"/>
    <lineage>
        <taxon>Eukaryota</taxon>
        <taxon>Metazoa</taxon>
        <taxon>Chordata</taxon>
        <taxon>Craniata</taxon>
        <taxon>Vertebrata</taxon>
        <taxon>Euteleostomi</taxon>
        <taxon>Actinopterygii</taxon>
        <taxon>Neopterygii</taxon>
        <taxon>Teleostei</taxon>
        <taxon>Neoteleostei</taxon>
        <taxon>Acanthomorphata</taxon>
        <taxon>Ovalentaria</taxon>
        <taxon>Atherinomorphae</taxon>
        <taxon>Cyprinodontiformes</taxon>
        <taxon>Nothobranchiidae</taxon>
        <taxon>Nothobranchius</taxon>
    </lineage>
</organism>
<evidence type="ECO:0000313" key="1">
    <source>
        <dbReference type="Ensembl" id="ENSNFUP00015022957.1"/>
    </source>
</evidence>
<sequence>MVKLIAAPWPARAVSLPRSGSNTPEVDALVGGAAMKTQVQVLVITLLHRIHNLLWHSNGEGQVAAHLPDYNGCPDIPGLDLHVLPGHLLHHSQGADSVWIATISGAVGERSRQLVRLGVVRLLLHAFLEVLEDDRQLQEERAAPNIRRVLLCTKKSLSCASKNSFLKEGNYFKS</sequence>
<reference evidence="1" key="1">
    <citation type="submission" date="2014-08" db="EMBL/GenBank/DDBJ databases">
        <authorList>
            <person name="Senf B."/>
            <person name="Petzold A."/>
            <person name="Downie B.R."/>
            <person name="Koch P."/>
            <person name="Platzer M."/>
        </authorList>
    </citation>
    <scope>NUCLEOTIDE SEQUENCE [LARGE SCALE GENOMIC DNA]</scope>
    <source>
        <strain evidence="1">GRZ</strain>
    </source>
</reference>
<dbReference type="Proteomes" id="UP000694548">
    <property type="component" value="Chromosome sgr13"/>
</dbReference>
<keyword evidence="2" id="KW-1185">Reference proteome</keyword>
<accession>A0A8C6LSL9</accession>
<name>A0A8C6LSL9_NOTFU</name>
<dbReference type="GeneTree" id="ENSGT00940000174630"/>
<protein>
    <submittedName>
        <fullName evidence="1">Uncharacterized protein</fullName>
    </submittedName>
</protein>
<dbReference type="Ensembl" id="ENSNFUT00015024012.1">
    <property type="protein sequence ID" value="ENSNFUP00015022957.1"/>
    <property type="gene ID" value="ENSNFUG00015011098.1"/>
</dbReference>
<reference evidence="1" key="2">
    <citation type="submission" date="2025-08" db="UniProtKB">
        <authorList>
            <consortium name="Ensembl"/>
        </authorList>
    </citation>
    <scope>IDENTIFICATION</scope>
</reference>
<dbReference type="AlphaFoldDB" id="A0A8C6LSL9"/>